<name>W3V127_9GAMM</name>
<reference evidence="1 2" key="1">
    <citation type="submission" date="2013-11" db="EMBL/GenBank/DDBJ databases">
        <title>Elucidation of the Photorhabdus temperata genome and generation of transposon mutant library to identify motility mutants.</title>
        <authorList>
            <person name="Hurst S.G.IV."/>
            <person name="Micheals B."/>
            <person name="Abebe-Akele F."/>
            <person name="Rowedder H."/>
            <person name="Bullock H."/>
            <person name="Jackobeck R."/>
            <person name="Janicki E."/>
            <person name="Tisa L.S."/>
        </authorList>
    </citation>
    <scope>NUCLEOTIDE SEQUENCE [LARGE SCALE GENOMIC DNA]</scope>
    <source>
        <strain evidence="1 2">NC19</strain>
    </source>
</reference>
<dbReference type="AlphaFoldDB" id="W3V127"/>
<accession>W3V127</accession>
<keyword evidence="2" id="KW-1185">Reference proteome</keyword>
<dbReference type="Pfam" id="PF07262">
    <property type="entry name" value="CdiI"/>
    <property type="match status" value="1"/>
</dbReference>
<evidence type="ECO:0000313" key="1">
    <source>
        <dbReference type="EMBL" id="ETS29631.1"/>
    </source>
</evidence>
<sequence length="122" mass="14466">MFNKDQDYWASCYSTNEFLLIETYSGLGKTRRDPIYNPHILSLDADDKCIGKDVLRALLNSRTLTSLDERVAFFDLEKGKQQYVIWIAMLMEKYGYKTKRALFKNMKNWKFGLVIIYRNRTT</sequence>
<dbReference type="InterPro" id="IPR037891">
    <property type="entry name" value="Cdil-like_sf"/>
</dbReference>
<dbReference type="InterPro" id="IPR009888">
    <property type="entry name" value="CdiI_Proteobact"/>
</dbReference>
<protein>
    <submittedName>
        <fullName evidence="1">Uncharacterized protein</fullName>
    </submittedName>
</protein>
<organism evidence="1 2">
    <name type="scientific">Photorhabdus khanii NC19</name>
    <dbReference type="NCBI Taxonomy" id="1004151"/>
    <lineage>
        <taxon>Bacteria</taxon>
        <taxon>Pseudomonadati</taxon>
        <taxon>Pseudomonadota</taxon>
        <taxon>Gammaproteobacteria</taxon>
        <taxon>Enterobacterales</taxon>
        <taxon>Morganellaceae</taxon>
        <taxon>Photorhabdus</taxon>
    </lineage>
</organism>
<dbReference type="PATRIC" id="fig|1004151.3.peg.4189"/>
<dbReference type="EMBL" id="AYSJ01000015">
    <property type="protein sequence ID" value="ETS29631.1"/>
    <property type="molecule type" value="Genomic_DNA"/>
</dbReference>
<dbReference type="SUPFAM" id="SSF160207">
    <property type="entry name" value="NMB0488-like"/>
    <property type="match status" value="1"/>
</dbReference>
<proteinExistence type="predicted"/>
<dbReference type="Gene3D" id="3.40.1590.10">
    <property type="entry name" value="NMB0488-like"/>
    <property type="match status" value="1"/>
</dbReference>
<dbReference type="CDD" id="cd13445">
    <property type="entry name" value="CDI_inhibitor_EC869_like"/>
    <property type="match status" value="1"/>
</dbReference>
<evidence type="ECO:0000313" key="2">
    <source>
        <dbReference type="Proteomes" id="UP000018957"/>
    </source>
</evidence>
<comment type="caution">
    <text evidence="1">The sequence shown here is derived from an EMBL/GenBank/DDBJ whole genome shotgun (WGS) entry which is preliminary data.</text>
</comment>
<dbReference type="Proteomes" id="UP000018957">
    <property type="component" value="Unassembled WGS sequence"/>
</dbReference>
<gene>
    <name evidence="1" type="ORF">PTE_04057</name>
</gene>